<evidence type="ECO:0000313" key="2">
    <source>
        <dbReference type="Proteomes" id="UP001207468"/>
    </source>
</evidence>
<organism evidence="1 2">
    <name type="scientific">Russula earlei</name>
    <dbReference type="NCBI Taxonomy" id="71964"/>
    <lineage>
        <taxon>Eukaryota</taxon>
        <taxon>Fungi</taxon>
        <taxon>Dikarya</taxon>
        <taxon>Basidiomycota</taxon>
        <taxon>Agaricomycotina</taxon>
        <taxon>Agaricomycetes</taxon>
        <taxon>Russulales</taxon>
        <taxon>Russulaceae</taxon>
        <taxon>Russula</taxon>
    </lineage>
</organism>
<dbReference type="Proteomes" id="UP001207468">
    <property type="component" value="Unassembled WGS sequence"/>
</dbReference>
<proteinExistence type="predicted"/>
<reference evidence="1" key="1">
    <citation type="submission" date="2021-03" db="EMBL/GenBank/DDBJ databases">
        <title>Evolutionary priming and transition to the ectomycorrhizal habit in an iconic lineage of mushroom-forming fungi: is preadaptation a requirement?</title>
        <authorList>
            <consortium name="DOE Joint Genome Institute"/>
            <person name="Looney B.P."/>
            <person name="Miyauchi S."/>
            <person name="Morin E."/>
            <person name="Drula E."/>
            <person name="Courty P.E."/>
            <person name="Chicoki N."/>
            <person name="Fauchery L."/>
            <person name="Kohler A."/>
            <person name="Kuo A."/>
            <person name="LaButti K."/>
            <person name="Pangilinan J."/>
            <person name="Lipzen A."/>
            <person name="Riley R."/>
            <person name="Andreopoulos W."/>
            <person name="He G."/>
            <person name="Johnson J."/>
            <person name="Barry K.W."/>
            <person name="Grigoriev I.V."/>
            <person name="Nagy L."/>
            <person name="Hibbett D."/>
            <person name="Henrissat B."/>
            <person name="Matheny P.B."/>
            <person name="Labbe J."/>
            <person name="Martin A.F."/>
        </authorList>
    </citation>
    <scope>NUCLEOTIDE SEQUENCE</scope>
    <source>
        <strain evidence="1">BPL698</strain>
    </source>
</reference>
<gene>
    <name evidence="1" type="ORF">F5148DRAFT_950873</name>
</gene>
<keyword evidence="2" id="KW-1185">Reference proteome</keyword>
<accession>A0ACC0UID4</accession>
<name>A0ACC0UID4_9AGAM</name>
<evidence type="ECO:0000313" key="1">
    <source>
        <dbReference type="EMBL" id="KAI9511474.1"/>
    </source>
</evidence>
<sequence length="212" mass="24678">QRIVRHAEYYIHGGDIIFRVEDVLFRAHRYFFTRDSAFFRRMLPHPPPPGEYAKGSSDNYPLVLEDTPQVDFERFLWVFYNPKYSLYDATVEEWSSILKLAHKWEFVGVKTLAIRELERLDIPPLRKIVIYHSYAIDRRLLQAAYTAFTIRDKPITNEEGQELGLDTVLQLARARELARAPAPGGIRNKDARSPVTVAGSELDELVRELFQL</sequence>
<comment type="caution">
    <text evidence="1">The sequence shown here is derived from an EMBL/GenBank/DDBJ whole genome shotgun (WGS) entry which is preliminary data.</text>
</comment>
<feature type="non-terminal residue" evidence="1">
    <location>
        <position position="212"/>
    </location>
</feature>
<protein>
    <submittedName>
        <fullName evidence="1">Uncharacterized protein</fullName>
    </submittedName>
</protein>
<dbReference type="EMBL" id="JAGFNK010000021">
    <property type="protein sequence ID" value="KAI9511474.1"/>
    <property type="molecule type" value="Genomic_DNA"/>
</dbReference>
<feature type="non-terminal residue" evidence="1">
    <location>
        <position position="1"/>
    </location>
</feature>